<reference evidence="9 10" key="1">
    <citation type="submission" date="2021-01" db="EMBL/GenBank/DDBJ databases">
        <title>Actinoplanes sp. nov. LDG1-01 isolated from lichen.</title>
        <authorList>
            <person name="Saeng-In P."/>
            <person name="Phongsopitanun W."/>
            <person name="Kanchanasin P."/>
            <person name="Yuki M."/>
            <person name="Kudo T."/>
            <person name="Ohkuma M."/>
            <person name="Tanasupawat S."/>
        </authorList>
    </citation>
    <scope>NUCLEOTIDE SEQUENCE [LARGE SCALE GENOMIC DNA]</scope>
    <source>
        <strain evidence="9 10">LDG1-01</strain>
    </source>
</reference>
<dbReference type="Proteomes" id="UP000598996">
    <property type="component" value="Unassembled WGS sequence"/>
</dbReference>
<feature type="transmembrane region" description="Helical" evidence="7">
    <location>
        <begin position="136"/>
        <end position="153"/>
    </location>
</feature>
<evidence type="ECO:0000256" key="5">
    <source>
        <dbReference type="ARBA" id="ARBA00022989"/>
    </source>
</evidence>
<keyword evidence="3" id="KW-1003">Cell membrane</keyword>
<gene>
    <name evidence="9" type="ORF">JKJ07_37995</name>
</gene>
<organism evidence="9 10">
    <name type="scientific">Paractinoplanes lichenicola</name>
    <dbReference type="NCBI Taxonomy" id="2802976"/>
    <lineage>
        <taxon>Bacteria</taxon>
        <taxon>Bacillati</taxon>
        <taxon>Actinomycetota</taxon>
        <taxon>Actinomycetes</taxon>
        <taxon>Micromonosporales</taxon>
        <taxon>Micromonosporaceae</taxon>
        <taxon>Paractinoplanes</taxon>
    </lineage>
</organism>
<keyword evidence="10" id="KW-1185">Reference proteome</keyword>
<dbReference type="PANTHER" id="PTHR43386">
    <property type="entry name" value="OLIGOPEPTIDE TRANSPORT SYSTEM PERMEASE PROTEIN APPC"/>
    <property type="match status" value="1"/>
</dbReference>
<keyword evidence="2 7" id="KW-0813">Transport</keyword>
<feature type="domain" description="ABC transmembrane type-1" evidence="8">
    <location>
        <begin position="72"/>
        <end position="260"/>
    </location>
</feature>
<dbReference type="Gene3D" id="1.10.3720.10">
    <property type="entry name" value="MetI-like"/>
    <property type="match status" value="1"/>
</dbReference>
<dbReference type="SUPFAM" id="SSF161098">
    <property type="entry name" value="MetI-like"/>
    <property type="match status" value="1"/>
</dbReference>
<evidence type="ECO:0000256" key="3">
    <source>
        <dbReference type="ARBA" id="ARBA00022475"/>
    </source>
</evidence>
<dbReference type="EMBL" id="JAENHO010000013">
    <property type="protein sequence ID" value="MBL7260131.1"/>
    <property type="molecule type" value="Genomic_DNA"/>
</dbReference>
<feature type="transmembrane region" description="Helical" evidence="7">
    <location>
        <begin position="192"/>
        <end position="218"/>
    </location>
</feature>
<evidence type="ECO:0000256" key="1">
    <source>
        <dbReference type="ARBA" id="ARBA00004651"/>
    </source>
</evidence>
<comment type="subcellular location">
    <subcellularLocation>
        <location evidence="1 7">Cell membrane</location>
        <topology evidence="1 7">Multi-pass membrane protein</topology>
    </subcellularLocation>
</comment>
<feature type="transmembrane region" description="Helical" evidence="7">
    <location>
        <begin position="110"/>
        <end position="130"/>
    </location>
</feature>
<dbReference type="Pfam" id="PF00528">
    <property type="entry name" value="BPD_transp_1"/>
    <property type="match status" value="1"/>
</dbReference>
<dbReference type="Pfam" id="PF12911">
    <property type="entry name" value="OppC_N"/>
    <property type="match status" value="1"/>
</dbReference>
<evidence type="ECO:0000256" key="6">
    <source>
        <dbReference type="ARBA" id="ARBA00023136"/>
    </source>
</evidence>
<evidence type="ECO:0000313" key="10">
    <source>
        <dbReference type="Proteomes" id="UP000598996"/>
    </source>
</evidence>
<keyword evidence="4 7" id="KW-0812">Transmembrane</keyword>
<dbReference type="InterPro" id="IPR035906">
    <property type="entry name" value="MetI-like_sf"/>
</dbReference>
<name>A0ABS1W060_9ACTN</name>
<feature type="transmembrane region" description="Helical" evidence="7">
    <location>
        <begin position="76"/>
        <end position="103"/>
    </location>
</feature>
<evidence type="ECO:0000259" key="8">
    <source>
        <dbReference type="PROSITE" id="PS50928"/>
    </source>
</evidence>
<protein>
    <submittedName>
        <fullName evidence="9">ABC transporter permease</fullName>
    </submittedName>
</protein>
<dbReference type="InterPro" id="IPR025966">
    <property type="entry name" value="OppC_N"/>
</dbReference>
<dbReference type="InterPro" id="IPR050366">
    <property type="entry name" value="BP-dependent_transpt_permease"/>
</dbReference>
<keyword evidence="5 7" id="KW-1133">Transmembrane helix</keyword>
<dbReference type="CDD" id="cd06261">
    <property type="entry name" value="TM_PBP2"/>
    <property type="match status" value="1"/>
</dbReference>
<evidence type="ECO:0000256" key="2">
    <source>
        <dbReference type="ARBA" id="ARBA00022448"/>
    </source>
</evidence>
<evidence type="ECO:0000256" key="4">
    <source>
        <dbReference type="ARBA" id="ARBA00022692"/>
    </source>
</evidence>
<evidence type="ECO:0000313" key="9">
    <source>
        <dbReference type="EMBL" id="MBL7260131.1"/>
    </source>
</evidence>
<dbReference type="InterPro" id="IPR000515">
    <property type="entry name" value="MetI-like"/>
</dbReference>
<accession>A0ABS1W060</accession>
<feature type="transmembrane region" description="Helical" evidence="7">
    <location>
        <begin position="15"/>
        <end position="34"/>
    </location>
</feature>
<evidence type="ECO:0000256" key="7">
    <source>
        <dbReference type="RuleBase" id="RU363032"/>
    </source>
</evidence>
<dbReference type="PROSITE" id="PS50928">
    <property type="entry name" value="ABC_TM1"/>
    <property type="match status" value="1"/>
</dbReference>
<feature type="transmembrane region" description="Helical" evidence="7">
    <location>
        <begin position="238"/>
        <end position="260"/>
    </location>
</feature>
<dbReference type="PANTHER" id="PTHR43386:SF25">
    <property type="entry name" value="PEPTIDE ABC TRANSPORTER PERMEASE PROTEIN"/>
    <property type="match status" value="1"/>
</dbReference>
<keyword evidence="6 7" id="KW-0472">Membrane</keyword>
<comment type="caution">
    <text evidence="9">The sequence shown here is derived from an EMBL/GenBank/DDBJ whole genome shotgun (WGS) entry which is preliminary data.</text>
</comment>
<sequence length="270" mass="28488">MNGLLRGFRSPEARIGLAVVVVVLGAGLLAPLLAPHSPYAQTSGTFLPPSATHWLGTDEYGRDLFSRVLYGIRQDLLVGAVAVPIGAVAGTVLGLLSTVWGWLDTVIQRLFDVTLAFTSLVMGVTVAAVIGPGLPAVLITVGLVNVPLFGRLTRNAVKSLQTRDYVTAARIVGVRPVRLLFRHLLPNALDALVVQAALSLSLAVFIEGAMSFVGIGVRPPEPSLGSLLRTSITFLDRSPLYALAPMVVVTALVLAFNLIGDGLTKGLLRR</sequence>
<dbReference type="RefSeq" id="WP_202996838.1">
    <property type="nucleotide sequence ID" value="NZ_JAENHO010000013.1"/>
</dbReference>
<comment type="similarity">
    <text evidence="7">Belongs to the binding-protein-dependent transport system permease family.</text>
</comment>
<proteinExistence type="inferred from homology"/>